<dbReference type="Proteomes" id="UP000654370">
    <property type="component" value="Unassembled WGS sequence"/>
</dbReference>
<comment type="subcellular location">
    <subcellularLocation>
        <location evidence="1">Nucleus</location>
        <location evidence="1">Nucleolus</location>
    </subcellularLocation>
</comment>
<evidence type="ECO:0000256" key="4">
    <source>
        <dbReference type="ARBA" id="ARBA00023242"/>
    </source>
</evidence>
<dbReference type="EMBL" id="JAEPQZ010000008">
    <property type="protein sequence ID" value="KAG2178115.1"/>
    <property type="molecule type" value="Genomic_DNA"/>
</dbReference>
<evidence type="ECO:0000313" key="8">
    <source>
        <dbReference type="Proteomes" id="UP000654370"/>
    </source>
</evidence>
<feature type="coiled-coil region" evidence="5">
    <location>
        <begin position="49"/>
        <end position="76"/>
    </location>
</feature>
<comment type="caution">
    <text evidence="7">The sequence shown here is derived from an EMBL/GenBank/DDBJ whole genome shotgun (WGS) entry which is preliminary data.</text>
</comment>
<dbReference type="PANTHER" id="PTHR14577:SF0">
    <property type="entry name" value="NUCLEOLAR PROTEIN 12"/>
    <property type="match status" value="1"/>
</dbReference>
<dbReference type="PANTHER" id="PTHR14577">
    <property type="entry name" value="NUCLEOLAR PROTEIN 12"/>
    <property type="match status" value="1"/>
</dbReference>
<protein>
    <recommendedName>
        <fullName evidence="9">Nucleolar protein 12</fullName>
    </recommendedName>
</protein>
<keyword evidence="3 5" id="KW-0175">Coiled coil</keyword>
<dbReference type="GO" id="GO:0005730">
    <property type="term" value="C:nucleolus"/>
    <property type="evidence" value="ECO:0007669"/>
    <property type="project" value="UniProtKB-SubCell"/>
</dbReference>
<feature type="compositionally biased region" description="Basic residues" evidence="6">
    <location>
        <begin position="226"/>
        <end position="236"/>
    </location>
</feature>
<proteinExistence type="inferred from homology"/>
<sequence>MNNTNLLSAGSKIYAKKRKQKKETVERIDFDFDARKEFLTGFHKRKLERKKKAREIAIERERVDRLQARAEAREERKRLADTNMAQMAALLRQQNGEDEGEEEEDVKFDSDEELDTPVAAKIEPTVKEFATPTSLTTVTVIEDLELDDSYQSSAGNKRKAEEHEADQEDDEKETKKIPQKNNKKYADKKPKEKKKKFRYETKAVRSKNQSKAKDNKSKRNEEMKTGRKGGKGKKRS</sequence>
<evidence type="ECO:0000256" key="1">
    <source>
        <dbReference type="ARBA" id="ARBA00004604"/>
    </source>
</evidence>
<dbReference type="Pfam" id="PF09805">
    <property type="entry name" value="Nop25"/>
    <property type="match status" value="1"/>
</dbReference>
<keyword evidence="8" id="KW-1185">Reference proteome</keyword>
<evidence type="ECO:0000256" key="5">
    <source>
        <dbReference type="SAM" id="Coils"/>
    </source>
</evidence>
<reference evidence="7" key="1">
    <citation type="submission" date="2020-12" db="EMBL/GenBank/DDBJ databases">
        <title>Metabolic potential, ecology and presence of endohyphal bacteria is reflected in genomic diversity of Mucoromycotina.</title>
        <authorList>
            <person name="Muszewska A."/>
            <person name="Okrasinska A."/>
            <person name="Steczkiewicz K."/>
            <person name="Drgas O."/>
            <person name="Orlowska M."/>
            <person name="Perlinska-Lenart U."/>
            <person name="Aleksandrzak-Piekarczyk T."/>
            <person name="Szatraj K."/>
            <person name="Zielenkiewicz U."/>
            <person name="Pilsyk S."/>
            <person name="Malc E."/>
            <person name="Mieczkowski P."/>
            <person name="Kruszewska J.S."/>
            <person name="Biernat P."/>
            <person name="Pawlowska J."/>
        </authorList>
    </citation>
    <scope>NUCLEOTIDE SEQUENCE</scope>
    <source>
        <strain evidence="7">WA0000067209</strain>
    </source>
</reference>
<evidence type="ECO:0000256" key="3">
    <source>
        <dbReference type="ARBA" id="ARBA00023054"/>
    </source>
</evidence>
<dbReference type="OrthoDB" id="551633at2759"/>
<evidence type="ECO:0000256" key="2">
    <source>
        <dbReference type="ARBA" id="ARBA00007175"/>
    </source>
</evidence>
<dbReference type="InterPro" id="IPR019186">
    <property type="entry name" value="Nucleolar_protein_12"/>
</dbReference>
<evidence type="ECO:0008006" key="9">
    <source>
        <dbReference type="Google" id="ProtNLM"/>
    </source>
</evidence>
<keyword evidence="4" id="KW-0539">Nucleus</keyword>
<accession>A0A8H7UCQ3</accession>
<dbReference type="AlphaFoldDB" id="A0A8H7UCQ3"/>
<dbReference type="GO" id="GO:0019843">
    <property type="term" value="F:rRNA binding"/>
    <property type="evidence" value="ECO:0007669"/>
    <property type="project" value="TreeGrafter"/>
</dbReference>
<comment type="similarity">
    <text evidence="2">Belongs to the RRP17 family.</text>
</comment>
<feature type="region of interest" description="Disordered" evidence="6">
    <location>
        <begin position="89"/>
        <end position="236"/>
    </location>
</feature>
<feature type="compositionally biased region" description="Basic and acidic residues" evidence="6">
    <location>
        <begin position="211"/>
        <end position="225"/>
    </location>
</feature>
<gene>
    <name evidence="7" type="ORF">INT43_003368</name>
</gene>
<evidence type="ECO:0000256" key="6">
    <source>
        <dbReference type="SAM" id="MobiDB-lite"/>
    </source>
</evidence>
<organism evidence="7 8">
    <name type="scientific">Mortierella isabellina</name>
    <name type="common">Filamentous fungus</name>
    <name type="synonym">Umbelopsis isabellina</name>
    <dbReference type="NCBI Taxonomy" id="91625"/>
    <lineage>
        <taxon>Eukaryota</taxon>
        <taxon>Fungi</taxon>
        <taxon>Fungi incertae sedis</taxon>
        <taxon>Mucoromycota</taxon>
        <taxon>Mucoromycotina</taxon>
        <taxon>Umbelopsidomycetes</taxon>
        <taxon>Umbelopsidales</taxon>
        <taxon>Umbelopsidaceae</taxon>
        <taxon>Umbelopsis</taxon>
    </lineage>
</organism>
<evidence type="ECO:0000313" key="7">
    <source>
        <dbReference type="EMBL" id="KAG2178115.1"/>
    </source>
</evidence>
<feature type="compositionally biased region" description="Acidic residues" evidence="6">
    <location>
        <begin position="96"/>
        <end position="115"/>
    </location>
</feature>
<name>A0A8H7UCQ3_MORIS</name>